<dbReference type="SUPFAM" id="SSF54862">
    <property type="entry name" value="4Fe-4S ferredoxins"/>
    <property type="match status" value="1"/>
</dbReference>
<dbReference type="GO" id="GO:0046872">
    <property type="term" value="F:metal ion binding"/>
    <property type="evidence" value="ECO:0007669"/>
    <property type="project" value="UniProtKB-KW"/>
</dbReference>
<dbReference type="PANTHER" id="PTHR30176">
    <property type="entry name" value="FERREDOXIN-TYPE PROTEIN NAPH"/>
    <property type="match status" value="1"/>
</dbReference>
<protein>
    <submittedName>
        <fullName evidence="9">4Fe-4S binding protein</fullName>
    </submittedName>
</protein>
<dbReference type="Gene3D" id="3.30.70.20">
    <property type="match status" value="2"/>
</dbReference>
<dbReference type="PANTHER" id="PTHR30176:SF3">
    <property type="entry name" value="FERREDOXIN-TYPE PROTEIN NAPH"/>
    <property type="match status" value="1"/>
</dbReference>
<keyword evidence="2" id="KW-0004">4Fe-4S</keyword>
<dbReference type="GO" id="GO:0051539">
    <property type="term" value="F:4 iron, 4 sulfur cluster binding"/>
    <property type="evidence" value="ECO:0007669"/>
    <property type="project" value="UniProtKB-KW"/>
</dbReference>
<keyword evidence="3" id="KW-0479">Metal-binding</keyword>
<evidence type="ECO:0000256" key="2">
    <source>
        <dbReference type="ARBA" id="ARBA00022485"/>
    </source>
</evidence>
<feature type="domain" description="4Fe-4S ferredoxin-type" evidence="8">
    <location>
        <begin position="184"/>
        <end position="212"/>
    </location>
</feature>
<dbReference type="AlphaFoldDB" id="A0A857DK02"/>
<dbReference type="PROSITE" id="PS51379">
    <property type="entry name" value="4FE4S_FER_2"/>
    <property type="match status" value="2"/>
</dbReference>
<dbReference type="Pfam" id="PF12838">
    <property type="entry name" value="Fer4_7"/>
    <property type="match status" value="1"/>
</dbReference>
<name>A0A857DK02_9FIRM</name>
<keyword evidence="1" id="KW-0813">Transport</keyword>
<keyword evidence="7" id="KW-0472">Membrane</keyword>
<keyword evidence="7" id="KW-0812">Transmembrane</keyword>
<evidence type="ECO:0000259" key="8">
    <source>
        <dbReference type="PROSITE" id="PS51379"/>
    </source>
</evidence>
<evidence type="ECO:0000256" key="5">
    <source>
        <dbReference type="ARBA" id="ARBA00023004"/>
    </source>
</evidence>
<gene>
    <name evidence="9" type="ORF">GQ588_10560</name>
</gene>
<feature type="domain" description="4Fe-4S ferredoxin-type" evidence="8">
    <location>
        <begin position="153"/>
        <end position="182"/>
    </location>
</feature>
<evidence type="ECO:0000256" key="7">
    <source>
        <dbReference type="SAM" id="Phobius"/>
    </source>
</evidence>
<dbReference type="Pfam" id="PF12801">
    <property type="entry name" value="Fer4_5"/>
    <property type="match status" value="2"/>
</dbReference>
<keyword evidence="6" id="KW-0411">Iron-sulfur</keyword>
<organism evidence="9 10">
    <name type="scientific">Dehalobacter restrictus</name>
    <dbReference type="NCBI Taxonomy" id="55583"/>
    <lineage>
        <taxon>Bacteria</taxon>
        <taxon>Bacillati</taxon>
        <taxon>Bacillota</taxon>
        <taxon>Clostridia</taxon>
        <taxon>Eubacteriales</taxon>
        <taxon>Desulfitobacteriaceae</taxon>
        <taxon>Dehalobacter</taxon>
    </lineage>
</organism>
<dbReference type="EMBL" id="CP046996">
    <property type="protein sequence ID" value="QHA01041.1"/>
    <property type="molecule type" value="Genomic_DNA"/>
</dbReference>
<feature type="transmembrane region" description="Helical" evidence="7">
    <location>
        <begin position="33"/>
        <end position="51"/>
    </location>
</feature>
<dbReference type="Proteomes" id="UP000430508">
    <property type="component" value="Chromosome"/>
</dbReference>
<evidence type="ECO:0000256" key="4">
    <source>
        <dbReference type="ARBA" id="ARBA00022982"/>
    </source>
</evidence>
<keyword evidence="5" id="KW-0408">Iron</keyword>
<feature type="transmembrane region" description="Helical" evidence="7">
    <location>
        <begin position="6"/>
        <end position="26"/>
    </location>
</feature>
<sequence>MMEDYMKYIITTIRVLFFVLFIFLLLNGKMMLWLALYAVSLLAALLFGRVYCGYVCPMNTLMIPTEWLSKKLKLQTDTSPKWLSSGKFAWFALVGSIAIMLLAQKLLHKNIPILLIWLAVSVLITIRYKPAVFHNLICPFGPLQKVFGRFAIFSERVNKEDCIGCKLCEKVCPSDAIAVKPGNKRAEIETSLCLQCTSCQEVCPKDAIHYSK</sequence>
<accession>A0A857DK02</accession>
<evidence type="ECO:0000313" key="9">
    <source>
        <dbReference type="EMBL" id="QHA01041.1"/>
    </source>
</evidence>
<reference evidence="9 10" key="1">
    <citation type="submission" date="2019-12" db="EMBL/GenBank/DDBJ databases">
        <title>Sequence classification of anaerobic respiratory reductive dehalogenases: First we see many, then we see few.</title>
        <authorList>
            <person name="Molenda O."/>
            <person name="Puentes Jacome L.A."/>
            <person name="Cao X."/>
            <person name="Nesbo C.L."/>
            <person name="Tang S."/>
            <person name="Morson N."/>
            <person name="Patron J."/>
            <person name="Lomheim L."/>
            <person name="Wishart D.S."/>
            <person name="Edwards E.A."/>
        </authorList>
    </citation>
    <scope>NUCLEOTIDE SEQUENCE [LARGE SCALE GENOMIC DNA]</scope>
    <source>
        <strain evidence="9 10">12DCA</strain>
    </source>
</reference>
<dbReference type="InterPro" id="IPR017896">
    <property type="entry name" value="4Fe4S_Fe-S-bd"/>
</dbReference>
<evidence type="ECO:0000256" key="1">
    <source>
        <dbReference type="ARBA" id="ARBA00022448"/>
    </source>
</evidence>
<evidence type="ECO:0000256" key="3">
    <source>
        <dbReference type="ARBA" id="ARBA00022723"/>
    </source>
</evidence>
<feature type="transmembrane region" description="Helical" evidence="7">
    <location>
        <begin position="88"/>
        <end position="104"/>
    </location>
</feature>
<keyword evidence="4" id="KW-0249">Electron transport</keyword>
<dbReference type="InterPro" id="IPR017900">
    <property type="entry name" value="4Fe4S_Fe_S_CS"/>
</dbReference>
<feature type="transmembrane region" description="Helical" evidence="7">
    <location>
        <begin position="111"/>
        <end position="128"/>
    </location>
</feature>
<dbReference type="InterPro" id="IPR051684">
    <property type="entry name" value="Electron_Trans/Redox"/>
</dbReference>
<evidence type="ECO:0000256" key="6">
    <source>
        <dbReference type="ARBA" id="ARBA00023014"/>
    </source>
</evidence>
<dbReference type="PROSITE" id="PS00198">
    <property type="entry name" value="4FE4S_FER_1"/>
    <property type="match status" value="2"/>
</dbReference>
<evidence type="ECO:0000313" key="10">
    <source>
        <dbReference type="Proteomes" id="UP000430508"/>
    </source>
</evidence>
<dbReference type="GO" id="GO:0005886">
    <property type="term" value="C:plasma membrane"/>
    <property type="evidence" value="ECO:0007669"/>
    <property type="project" value="TreeGrafter"/>
</dbReference>
<keyword evidence="7" id="KW-1133">Transmembrane helix</keyword>
<proteinExistence type="predicted"/>